<proteinExistence type="predicted"/>
<dbReference type="RefSeq" id="WP_229892540.1">
    <property type="nucleotide sequence ID" value="NZ_BMUU01000004.1"/>
</dbReference>
<feature type="domain" description="TadE-like" evidence="3">
    <location>
        <begin position="15"/>
        <end position="57"/>
    </location>
</feature>
<keyword evidence="5" id="KW-1185">Reference proteome</keyword>
<dbReference type="InterPro" id="IPR012495">
    <property type="entry name" value="TadE-like_dom"/>
</dbReference>
<name>A0ABQ3A3V6_9ACTN</name>
<dbReference type="Proteomes" id="UP000600946">
    <property type="component" value="Unassembled WGS sequence"/>
</dbReference>
<comment type="caution">
    <text evidence="4">The sequence shown here is derived from an EMBL/GenBank/DDBJ whole genome shotgun (WGS) entry which is preliminary data.</text>
</comment>
<evidence type="ECO:0000313" key="4">
    <source>
        <dbReference type="EMBL" id="GGY33672.1"/>
    </source>
</evidence>
<reference evidence="5" key="1">
    <citation type="journal article" date="2019" name="Int. J. Syst. Evol. Microbiol.">
        <title>The Global Catalogue of Microorganisms (GCM) 10K type strain sequencing project: providing services to taxonomists for standard genome sequencing and annotation.</title>
        <authorList>
            <consortium name="The Broad Institute Genomics Platform"/>
            <consortium name="The Broad Institute Genome Sequencing Center for Infectious Disease"/>
            <person name="Wu L."/>
            <person name="Ma J."/>
        </authorList>
    </citation>
    <scope>NUCLEOTIDE SEQUENCE [LARGE SCALE GENOMIC DNA]</scope>
    <source>
        <strain evidence="5">JCM 4594</strain>
    </source>
</reference>
<feature type="region of interest" description="Disordered" evidence="1">
    <location>
        <begin position="56"/>
        <end position="76"/>
    </location>
</feature>
<dbReference type="GeneID" id="96290941"/>
<feature type="transmembrane region" description="Helical" evidence="2">
    <location>
        <begin position="21"/>
        <end position="45"/>
    </location>
</feature>
<evidence type="ECO:0000313" key="5">
    <source>
        <dbReference type="Proteomes" id="UP000600946"/>
    </source>
</evidence>
<sequence length="135" mass="13590">MRISTRRGRDRGDRGQVALEYIGFVTILLFVGLAAIQLGVAAYAANQAGTAARAAARAASLDEPRAGEPAPDPVAAGTAAVSGWLKPQVAPAGGGGGGVTYTVTIAIPSVIPGLGDGFFGTATRTSTMPKLRPQN</sequence>
<evidence type="ECO:0000259" key="3">
    <source>
        <dbReference type="Pfam" id="PF07811"/>
    </source>
</evidence>
<evidence type="ECO:0000256" key="1">
    <source>
        <dbReference type="SAM" id="MobiDB-lite"/>
    </source>
</evidence>
<protein>
    <submittedName>
        <fullName evidence="4">Septum formation initiator</fullName>
    </submittedName>
</protein>
<evidence type="ECO:0000256" key="2">
    <source>
        <dbReference type="SAM" id="Phobius"/>
    </source>
</evidence>
<dbReference type="EMBL" id="BMUU01000004">
    <property type="protein sequence ID" value="GGY33672.1"/>
    <property type="molecule type" value="Genomic_DNA"/>
</dbReference>
<keyword evidence="2" id="KW-1133">Transmembrane helix</keyword>
<accession>A0ABQ3A3V6</accession>
<dbReference type="Pfam" id="PF07811">
    <property type="entry name" value="TadE"/>
    <property type="match status" value="1"/>
</dbReference>
<gene>
    <name evidence="4" type="ORF">GCM10010326_29720</name>
</gene>
<organism evidence="4 5">
    <name type="scientific">Streptomyces xanthochromogenes</name>
    <dbReference type="NCBI Taxonomy" id="67384"/>
    <lineage>
        <taxon>Bacteria</taxon>
        <taxon>Bacillati</taxon>
        <taxon>Actinomycetota</taxon>
        <taxon>Actinomycetes</taxon>
        <taxon>Kitasatosporales</taxon>
        <taxon>Streptomycetaceae</taxon>
        <taxon>Streptomyces</taxon>
    </lineage>
</organism>
<keyword evidence="2" id="KW-0812">Transmembrane</keyword>
<keyword evidence="2" id="KW-0472">Membrane</keyword>